<keyword evidence="2" id="KW-1133">Transmembrane helix</keyword>
<gene>
    <name evidence="4" type="ORF">DW707_12005</name>
    <name evidence="3" type="ORF">ERS852392_02389</name>
</gene>
<evidence type="ECO:0000256" key="2">
    <source>
        <dbReference type="SAM" id="Phobius"/>
    </source>
</evidence>
<protein>
    <recommendedName>
        <fullName evidence="7">CorA-like Mg2+ transporter protein</fullName>
    </recommendedName>
</protein>
<dbReference type="AlphaFoldDB" id="A0A174D1A1"/>
<feature type="transmembrane region" description="Helical" evidence="2">
    <location>
        <begin position="469"/>
        <end position="490"/>
    </location>
</feature>
<keyword evidence="1" id="KW-0175">Coiled coil</keyword>
<dbReference type="Proteomes" id="UP000095395">
    <property type="component" value="Unassembled WGS sequence"/>
</dbReference>
<feature type="coiled-coil region" evidence="1">
    <location>
        <begin position="122"/>
        <end position="149"/>
    </location>
</feature>
<evidence type="ECO:0008006" key="7">
    <source>
        <dbReference type="Google" id="ProtNLM"/>
    </source>
</evidence>
<keyword evidence="2" id="KW-0812">Transmembrane</keyword>
<name>A0A174D1A1_9FIRM</name>
<dbReference type="EMBL" id="CYYR01000017">
    <property type="protein sequence ID" value="CUO17606.1"/>
    <property type="molecule type" value="Genomic_DNA"/>
</dbReference>
<proteinExistence type="predicted"/>
<keyword evidence="2" id="KW-0472">Membrane</keyword>
<dbReference type="Proteomes" id="UP000286271">
    <property type="component" value="Unassembled WGS sequence"/>
</dbReference>
<sequence>MAKSKLQISHLNYGELHFYYPIKFDTKLSFTTLCDTLYKSNISFNEEYQEKIMNSLGTSLANATTDFQKNDANAEDIPLTFKVRDTQTQKMYHPVADYESDYEIGADNIRFEFISSDSSIFLNVVSTELEALQQRLSRMEKEFELSSKIYGDSFTSNQKRILLLPFKAQLANGEIVWIHAILIIFSNKMGILKLELPLIDTDIYPLKCYDLDLLVNSIDNCWKLKNIDLDMKLSDLPSYYLKSIVTNNKVNIIKYNNEIKNLLLIDFNEMPNQINNISSELQEELFRIISAPVPEHSYTSYSSDAREHMKKYSWGQHGIKYIMKTNGGVLSLIDRSLLNYYINEFKKSTNTPVLDNNDYTYMCNLLANDINTNIEFAILITMLKRTNECNNIFDKSKNKFDLFNVKKEYFENILFINELQNTCYGTVLEQTSEIERMMPLYLKTDITRSNQIALDNILKDKEQQRSEHFLNFISVGSLVLSLIFGLPSIYEALQILQKTFNIYNVPYLTLENSSVGLWFLLNLFIVIKLLSKRYF</sequence>
<evidence type="ECO:0000313" key="4">
    <source>
        <dbReference type="EMBL" id="RHE96329.1"/>
    </source>
</evidence>
<evidence type="ECO:0000256" key="1">
    <source>
        <dbReference type="SAM" id="Coils"/>
    </source>
</evidence>
<evidence type="ECO:0000313" key="3">
    <source>
        <dbReference type="EMBL" id="CUO17606.1"/>
    </source>
</evidence>
<feature type="transmembrane region" description="Helical" evidence="2">
    <location>
        <begin position="510"/>
        <end position="530"/>
    </location>
</feature>
<dbReference type="RefSeq" id="WP_055302391.1">
    <property type="nucleotide sequence ID" value="NZ_CYYR01000017.1"/>
</dbReference>
<reference evidence="3 5" key="1">
    <citation type="submission" date="2015-09" db="EMBL/GenBank/DDBJ databases">
        <authorList>
            <consortium name="Pathogen Informatics"/>
        </authorList>
    </citation>
    <scope>NUCLEOTIDE SEQUENCE [LARGE SCALE GENOMIC DNA]</scope>
    <source>
        <strain evidence="3 5">2789STDY5608835</strain>
    </source>
</reference>
<organism evidence="3 5">
    <name type="scientific">Roseburia inulinivorans</name>
    <dbReference type="NCBI Taxonomy" id="360807"/>
    <lineage>
        <taxon>Bacteria</taxon>
        <taxon>Bacillati</taxon>
        <taxon>Bacillota</taxon>
        <taxon>Clostridia</taxon>
        <taxon>Lachnospirales</taxon>
        <taxon>Lachnospiraceae</taxon>
        <taxon>Roseburia</taxon>
    </lineage>
</organism>
<reference evidence="4 6" key="2">
    <citation type="submission" date="2018-08" db="EMBL/GenBank/DDBJ databases">
        <title>A genome reference for cultivated species of the human gut microbiota.</title>
        <authorList>
            <person name="Zou Y."/>
            <person name="Xue W."/>
            <person name="Luo G."/>
        </authorList>
    </citation>
    <scope>NUCLEOTIDE SEQUENCE [LARGE SCALE GENOMIC DNA]</scope>
    <source>
        <strain evidence="4 6">AM27-11</strain>
    </source>
</reference>
<dbReference type="EMBL" id="QSKW01000019">
    <property type="protein sequence ID" value="RHE96329.1"/>
    <property type="molecule type" value="Genomic_DNA"/>
</dbReference>
<accession>A0A174D1A1</accession>
<evidence type="ECO:0000313" key="5">
    <source>
        <dbReference type="Proteomes" id="UP000095395"/>
    </source>
</evidence>
<evidence type="ECO:0000313" key="6">
    <source>
        <dbReference type="Proteomes" id="UP000286271"/>
    </source>
</evidence>